<accession>I0YPI0</accession>
<dbReference type="AlphaFoldDB" id="I0YPI0"/>
<comment type="similarity">
    <text evidence="1">Belongs to the glutaredoxin family. CGFS subfamily.</text>
</comment>
<gene>
    <name evidence="7" type="ORF">COCSUDRAFT_18688</name>
</gene>
<dbReference type="PANTHER" id="PTHR10293:SF73">
    <property type="entry name" value="GLUTAREDOXIN-3"/>
    <property type="match status" value="1"/>
</dbReference>
<name>I0YPI0_COCSC</name>
<organism evidence="7 8">
    <name type="scientific">Coccomyxa subellipsoidea (strain C-169)</name>
    <name type="common">Green microalga</name>
    <dbReference type="NCBI Taxonomy" id="574566"/>
    <lineage>
        <taxon>Eukaryota</taxon>
        <taxon>Viridiplantae</taxon>
        <taxon>Chlorophyta</taxon>
        <taxon>core chlorophytes</taxon>
        <taxon>Trebouxiophyceae</taxon>
        <taxon>Trebouxiophyceae incertae sedis</taxon>
        <taxon>Coccomyxaceae</taxon>
        <taxon>Coccomyxa</taxon>
        <taxon>Coccomyxa subellipsoidea</taxon>
    </lineage>
</organism>
<evidence type="ECO:0000256" key="2">
    <source>
        <dbReference type="ARBA" id="ARBA00022723"/>
    </source>
</evidence>
<dbReference type="FunFam" id="3.40.30.10:FF:000012">
    <property type="entry name" value="Monothiol glutaredoxin"/>
    <property type="match status" value="1"/>
</dbReference>
<dbReference type="GO" id="GO:0005829">
    <property type="term" value="C:cytosol"/>
    <property type="evidence" value="ECO:0007669"/>
    <property type="project" value="TreeGrafter"/>
</dbReference>
<dbReference type="InterPro" id="IPR033658">
    <property type="entry name" value="GRX_PICOT-like"/>
</dbReference>
<dbReference type="Pfam" id="PF00462">
    <property type="entry name" value="Glutaredoxin"/>
    <property type="match status" value="1"/>
</dbReference>
<keyword evidence="8" id="KW-1185">Reference proteome</keyword>
<keyword evidence="4" id="KW-0411">Iron-sulfur</keyword>
<evidence type="ECO:0000256" key="4">
    <source>
        <dbReference type="ARBA" id="ARBA00023014"/>
    </source>
</evidence>
<dbReference type="eggNOG" id="KOG0911">
    <property type="taxonomic scope" value="Eukaryota"/>
</dbReference>
<dbReference type="CDD" id="cd03028">
    <property type="entry name" value="GRX_PICOT_like"/>
    <property type="match status" value="1"/>
</dbReference>
<dbReference type="OrthoDB" id="415696at2759"/>
<dbReference type="GO" id="GO:0006879">
    <property type="term" value="P:intracellular iron ion homeostasis"/>
    <property type="evidence" value="ECO:0007669"/>
    <property type="project" value="TreeGrafter"/>
</dbReference>
<feature type="region of interest" description="Disordered" evidence="5">
    <location>
        <begin position="86"/>
        <end position="116"/>
    </location>
</feature>
<evidence type="ECO:0000256" key="5">
    <source>
        <dbReference type="SAM" id="MobiDB-lite"/>
    </source>
</evidence>
<dbReference type="EMBL" id="AGSI01000016">
    <property type="protein sequence ID" value="EIE20299.1"/>
    <property type="molecule type" value="Genomic_DNA"/>
</dbReference>
<dbReference type="RefSeq" id="XP_005644843.1">
    <property type="nucleotide sequence ID" value="XM_005644786.1"/>
</dbReference>
<dbReference type="SUPFAM" id="SSF52833">
    <property type="entry name" value="Thioredoxin-like"/>
    <property type="match status" value="2"/>
</dbReference>
<dbReference type="GO" id="GO:0005634">
    <property type="term" value="C:nucleus"/>
    <property type="evidence" value="ECO:0007669"/>
    <property type="project" value="TreeGrafter"/>
</dbReference>
<evidence type="ECO:0000313" key="8">
    <source>
        <dbReference type="Proteomes" id="UP000007264"/>
    </source>
</evidence>
<dbReference type="PROSITE" id="PS51352">
    <property type="entry name" value="THIOREDOXIN_2"/>
    <property type="match status" value="1"/>
</dbReference>
<sequence>VAVYFWAPWSHPCQQLDLVFAELAKEYQDAKFLRVQAEEVSEVTDRFEVSVVPYFVLLKDGEVVDKVEGADAATLTQAVQQHFSQASTSKPQAATSGHLSSTPARGSATAPASPEERITKLMTAQSVMLFMKGSPDVPRCGFSRKVVDALRSEGEEFGSFDILSDEIVRQGIKKISDWPTFPQLYVRGELLGGCDIVMELKQAGELRDTIEEMKARLG</sequence>
<evidence type="ECO:0000313" key="7">
    <source>
        <dbReference type="EMBL" id="EIE20299.1"/>
    </source>
</evidence>
<dbReference type="GeneID" id="17038275"/>
<comment type="caution">
    <text evidence="7">The sequence shown here is derived from an EMBL/GenBank/DDBJ whole genome shotgun (WGS) entry which is preliminary data.</text>
</comment>
<dbReference type="Gene3D" id="3.40.30.10">
    <property type="entry name" value="Glutaredoxin"/>
    <property type="match status" value="2"/>
</dbReference>
<protein>
    <submittedName>
        <fullName evidence="7">Thioredoxin-like 2 variant 3</fullName>
    </submittedName>
</protein>
<dbReference type="Proteomes" id="UP000007264">
    <property type="component" value="Unassembled WGS sequence"/>
</dbReference>
<dbReference type="InterPro" id="IPR002109">
    <property type="entry name" value="Glutaredoxin"/>
</dbReference>
<reference evidence="7 8" key="1">
    <citation type="journal article" date="2012" name="Genome Biol.">
        <title>The genome of the polar eukaryotic microalga coccomyxa subellipsoidea reveals traits of cold adaptation.</title>
        <authorList>
            <person name="Blanc G."/>
            <person name="Agarkova I."/>
            <person name="Grimwood J."/>
            <person name="Kuo A."/>
            <person name="Brueggeman A."/>
            <person name="Dunigan D."/>
            <person name="Gurnon J."/>
            <person name="Ladunga I."/>
            <person name="Lindquist E."/>
            <person name="Lucas S."/>
            <person name="Pangilinan J."/>
            <person name="Proschold T."/>
            <person name="Salamov A."/>
            <person name="Schmutz J."/>
            <person name="Weeks D."/>
            <person name="Yamada T."/>
            <person name="Claverie J.M."/>
            <person name="Grigoriev I."/>
            <person name="Van Etten J."/>
            <person name="Lomsadze A."/>
            <person name="Borodovsky M."/>
        </authorList>
    </citation>
    <scope>NUCLEOTIDE SEQUENCE [LARGE SCALE GENOMIC DNA]</scope>
    <source>
        <strain evidence="7 8">C-169</strain>
    </source>
</reference>
<dbReference type="Pfam" id="PF00085">
    <property type="entry name" value="Thioredoxin"/>
    <property type="match status" value="1"/>
</dbReference>
<dbReference type="STRING" id="574566.I0YPI0"/>
<feature type="domain" description="Thioredoxin" evidence="6">
    <location>
        <begin position="1"/>
        <end position="84"/>
    </location>
</feature>
<dbReference type="NCBIfam" id="TIGR00365">
    <property type="entry name" value="Grx4 family monothiol glutaredoxin"/>
    <property type="match status" value="1"/>
</dbReference>
<dbReference type="KEGG" id="csl:COCSUDRAFT_18688"/>
<evidence type="ECO:0000259" key="6">
    <source>
        <dbReference type="PROSITE" id="PS51352"/>
    </source>
</evidence>
<dbReference type="PROSITE" id="PS51354">
    <property type="entry name" value="GLUTAREDOXIN_2"/>
    <property type="match status" value="1"/>
</dbReference>
<dbReference type="InterPro" id="IPR013766">
    <property type="entry name" value="Thioredoxin_domain"/>
</dbReference>
<evidence type="ECO:0000256" key="1">
    <source>
        <dbReference type="ARBA" id="ARBA00008983"/>
    </source>
</evidence>
<dbReference type="GO" id="GO:0046872">
    <property type="term" value="F:metal ion binding"/>
    <property type="evidence" value="ECO:0007669"/>
    <property type="project" value="UniProtKB-KW"/>
</dbReference>
<dbReference type="PANTHER" id="PTHR10293">
    <property type="entry name" value="GLUTAREDOXIN FAMILY MEMBER"/>
    <property type="match status" value="1"/>
</dbReference>
<keyword evidence="3" id="KW-0408">Iron</keyword>
<dbReference type="InterPro" id="IPR036249">
    <property type="entry name" value="Thioredoxin-like_sf"/>
</dbReference>
<evidence type="ECO:0000256" key="3">
    <source>
        <dbReference type="ARBA" id="ARBA00023004"/>
    </source>
</evidence>
<feature type="non-terminal residue" evidence="7">
    <location>
        <position position="1"/>
    </location>
</feature>
<feature type="compositionally biased region" description="Polar residues" evidence="5">
    <location>
        <begin position="86"/>
        <end position="104"/>
    </location>
</feature>
<dbReference type="InterPro" id="IPR004480">
    <property type="entry name" value="Monothiol_GRX-rel"/>
</dbReference>
<proteinExistence type="inferred from homology"/>
<dbReference type="GO" id="GO:0051536">
    <property type="term" value="F:iron-sulfur cluster binding"/>
    <property type="evidence" value="ECO:0007669"/>
    <property type="project" value="UniProtKB-KW"/>
</dbReference>
<keyword evidence="2" id="KW-0479">Metal-binding</keyword>